<dbReference type="GO" id="GO:0035556">
    <property type="term" value="P:intracellular signal transduction"/>
    <property type="evidence" value="ECO:0007669"/>
    <property type="project" value="InterPro"/>
</dbReference>
<reference evidence="3 4" key="1">
    <citation type="journal article" date="2020" name="Mol. Biol. Evol.">
        <title>Interspecific Gene Flow and the Evolution of Specialization in Black and White Rhinoceros.</title>
        <authorList>
            <person name="Moodley Y."/>
            <person name="Westbury M.V."/>
            <person name="Russo I.M."/>
            <person name="Gopalakrishnan S."/>
            <person name="Rakotoarivelo A."/>
            <person name="Olsen R.A."/>
            <person name="Prost S."/>
            <person name="Tunstall T."/>
            <person name="Ryder O.A."/>
            <person name="Dalen L."/>
            <person name="Bruford M.W."/>
        </authorList>
    </citation>
    <scope>NUCLEOTIDE SEQUENCE [LARGE SCALE GENOMIC DNA]</scope>
    <source>
        <strain evidence="3">SBR-YM</strain>
        <tissue evidence="3">Skin</tissue>
    </source>
</reference>
<dbReference type="PANTHER" id="PTHR16206">
    <property type="entry name" value="DEP DOMAIN-CONTAINING"/>
    <property type="match status" value="1"/>
</dbReference>
<sequence>PEKCPISQKRTEVSTTETRAPESELGALPPADGSGPGSPAALRPLRGTRASRIRSLELAAPPARLRAGAHRPASPARKPQARHQATVANPGALGRPTRGAGPSPFPPRWPWEPMGERGRGGRSLGARGRSLTSSSLLPGGAGMTSLPAGSEGAGPGLRWPPPPPRVRLGRGYGPGEESARELMAVLLTPRFRSLGSQSELPGPGGSGPSFVSPRGGFCRKRRTGCSGPFQATQLWDGIIHSLQTQVEIKRRRHHLRTYKDCFTGSDAVDVVLSHLMQNMRLSSNDISRLKGVRLCQVLMNHKVFEPVGMKLFKSEKELEFEDSNNSLYRFLGNKSSYVSRKRKKDSENGFTDEIKAKEFSRQEDEMISNPLAQEIGEERLEERVHTMTGNLALPPNTTVDKPVLLSKEAVEDVWKQQTLLHILQLIHLPFLENILEPPVKTQNRQLSKEEDLIISNTCLDREIIPSLCLPKIDNWLNAAIECLEYFPDQLIVTVSQQLVQNRNEETRLNIKKKILFDVIVKYYNQERDCLLTDEYFDIHSGIIELLENEKRTEALEATQLYLRLLLPNIREELRRLLTFMAIASEPNAYKLQKQYDNKTVVLKTLAKAVLQTKSFLKVRAEQLVWFLLENHSELFKTPVTLLDLVNKKLKKLLHGEDPDAISGFIFCQRLTYKEFEKRKERTIQNLHQLALEIYTNSSISLKQKKKLIKEFQKHHPEALH</sequence>
<dbReference type="Proteomes" id="UP000551758">
    <property type="component" value="Unassembled WGS sequence"/>
</dbReference>
<accession>A0A7J7FEM0</accession>
<proteinExistence type="predicted"/>
<keyword evidence="4" id="KW-1185">Reference proteome</keyword>
<dbReference type="Pfam" id="PF00610">
    <property type="entry name" value="DEP"/>
    <property type="match status" value="1"/>
</dbReference>
<name>A0A7J7FEM0_DICBM</name>
<feature type="non-terminal residue" evidence="3">
    <location>
        <position position="1"/>
    </location>
</feature>
<evidence type="ECO:0000313" key="3">
    <source>
        <dbReference type="EMBL" id="KAF5926542.1"/>
    </source>
</evidence>
<dbReference type="PROSITE" id="PS50186">
    <property type="entry name" value="DEP"/>
    <property type="match status" value="1"/>
</dbReference>
<feature type="region of interest" description="Disordered" evidence="1">
    <location>
        <begin position="194"/>
        <end position="214"/>
    </location>
</feature>
<comment type="caution">
    <text evidence="3">The sequence shown here is derived from an EMBL/GenBank/DDBJ whole genome shotgun (WGS) entry which is preliminary data.</text>
</comment>
<dbReference type="InterPro" id="IPR036390">
    <property type="entry name" value="WH_DNA-bd_sf"/>
</dbReference>
<dbReference type="SMART" id="SM00049">
    <property type="entry name" value="DEP"/>
    <property type="match status" value="1"/>
</dbReference>
<dbReference type="PANTHER" id="PTHR16206:SF10">
    <property type="entry name" value="DEP DOMAIN-CONTAINING PROTEIN 4"/>
    <property type="match status" value="1"/>
</dbReference>
<evidence type="ECO:0000259" key="2">
    <source>
        <dbReference type="PROSITE" id="PS50186"/>
    </source>
</evidence>
<dbReference type="SUPFAM" id="SSF46785">
    <property type="entry name" value="Winged helix' DNA-binding domain"/>
    <property type="match status" value="1"/>
</dbReference>
<dbReference type="CDD" id="cd04446">
    <property type="entry name" value="DEP_DEPDC4"/>
    <property type="match status" value="1"/>
</dbReference>
<feature type="compositionally biased region" description="Low complexity" evidence="1">
    <location>
        <begin position="25"/>
        <end position="42"/>
    </location>
</feature>
<evidence type="ECO:0000313" key="4">
    <source>
        <dbReference type="Proteomes" id="UP000551758"/>
    </source>
</evidence>
<gene>
    <name evidence="3" type="ORF">HPG69_001170</name>
</gene>
<feature type="domain" description="DEP" evidence="2">
    <location>
        <begin position="242"/>
        <end position="332"/>
    </location>
</feature>
<dbReference type="EMBL" id="JACDTQ010000745">
    <property type="protein sequence ID" value="KAF5926542.1"/>
    <property type="molecule type" value="Genomic_DNA"/>
</dbReference>
<organism evidence="3 4">
    <name type="scientific">Diceros bicornis minor</name>
    <name type="common">South-central black rhinoceros</name>
    <dbReference type="NCBI Taxonomy" id="77932"/>
    <lineage>
        <taxon>Eukaryota</taxon>
        <taxon>Metazoa</taxon>
        <taxon>Chordata</taxon>
        <taxon>Craniata</taxon>
        <taxon>Vertebrata</taxon>
        <taxon>Euteleostomi</taxon>
        <taxon>Mammalia</taxon>
        <taxon>Eutheria</taxon>
        <taxon>Laurasiatheria</taxon>
        <taxon>Perissodactyla</taxon>
        <taxon>Rhinocerotidae</taxon>
        <taxon>Diceros</taxon>
    </lineage>
</organism>
<feature type="region of interest" description="Disordered" evidence="1">
    <location>
        <begin position="1"/>
        <end position="164"/>
    </location>
</feature>
<evidence type="ECO:0000256" key="1">
    <source>
        <dbReference type="SAM" id="MobiDB-lite"/>
    </source>
</evidence>
<dbReference type="AlphaFoldDB" id="A0A7J7FEM0"/>
<dbReference type="Gene3D" id="1.10.10.10">
    <property type="entry name" value="Winged helix-like DNA-binding domain superfamily/Winged helix DNA-binding domain"/>
    <property type="match status" value="1"/>
</dbReference>
<dbReference type="InterPro" id="IPR000591">
    <property type="entry name" value="DEP_dom"/>
</dbReference>
<feature type="compositionally biased region" description="Low complexity" evidence="1">
    <location>
        <begin position="56"/>
        <end position="73"/>
    </location>
</feature>
<protein>
    <recommendedName>
        <fullName evidence="2">DEP domain-containing protein</fullName>
    </recommendedName>
</protein>
<feature type="compositionally biased region" description="Low complexity" evidence="1">
    <location>
        <begin position="124"/>
        <end position="138"/>
    </location>
</feature>
<dbReference type="CDD" id="cd04405">
    <property type="entry name" value="RhoGAP_BRCC3-like"/>
    <property type="match status" value="1"/>
</dbReference>
<dbReference type="InterPro" id="IPR036388">
    <property type="entry name" value="WH-like_DNA-bd_sf"/>
</dbReference>